<protein>
    <submittedName>
        <fullName evidence="4">NUDIX hydrolase</fullName>
    </submittedName>
</protein>
<evidence type="ECO:0000256" key="1">
    <source>
        <dbReference type="ARBA" id="ARBA00001946"/>
    </source>
</evidence>
<dbReference type="PANTHER" id="PTHR43046:SF14">
    <property type="entry name" value="MUTT_NUDIX FAMILY PROTEIN"/>
    <property type="match status" value="1"/>
</dbReference>
<dbReference type="Gene3D" id="3.90.79.10">
    <property type="entry name" value="Nucleoside Triphosphate Pyrophosphohydrolase"/>
    <property type="match status" value="1"/>
</dbReference>
<feature type="domain" description="Nudix hydrolase" evidence="3">
    <location>
        <begin position="44"/>
        <end position="175"/>
    </location>
</feature>
<dbReference type="InterPro" id="IPR000086">
    <property type="entry name" value="NUDIX_hydrolase_dom"/>
</dbReference>
<evidence type="ECO:0000313" key="5">
    <source>
        <dbReference type="Proteomes" id="UP000660680"/>
    </source>
</evidence>
<dbReference type="GO" id="GO:0016787">
    <property type="term" value="F:hydrolase activity"/>
    <property type="evidence" value="ECO:0007669"/>
    <property type="project" value="UniProtKB-KW"/>
</dbReference>
<evidence type="ECO:0000256" key="2">
    <source>
        <dbReference type="ARBA" id="ARBA00022801"/>
    </source>
</evidence>
<dbReference type="RefSeq" id="WP_189210862.1">
    <property type="nucleotide sequence ID" value="NZ_BMRB01000002.1"/>
</dbReference>
<organism evidence="4 5">
    <name type="scientific">Actinokineospora fastidiosa</name>
    <dbReference type="NCBI Taxonomy" id="1816"/>
    <lineage>
        <taxon>Bacteria</taxon>
        <taxon>Bacillati</taxon>
        <taxon>Actinomycetota</taxon>
        <taxon>Actinomycetes</taxon>
        <taxon>Pseudonocardiales</taxon>
        <taxon>Pseudonocardiaceae</taxon>
        <taxon>Actinokineospora</taxon>
    </lineage>
</organism>
<keyword evidence="2 4" id="KW-0378">Hydrolase</keyword>
<dbReference type="InterPro" id="IPR020084">
    <property type="entry name" value="NUDIX_hydrolase_CS"/>
</dbReference>
<accession>A0A918GFL9</accession>
<keyword evidence="5" id="KW-1185">Reference proteome</keyword>
<dbReference type="PROSITE" id="PS00893">
    <property type="entry name" value="NUDIX_BOX"/>
    <property type="match status" value="1"/>
</dbReference>
<dbReference type="CDD" id="cd03424">
    <property type="entry name" value="NUDIX_ADPRase_Nudt5_UGPPase_Nudt14"/>
    <property type="match status" value="1"/>
</dbReference>
<dbReference type="Pfam" id="PF00293">
    <property type="entry name" value="NUDIX"/>
    <property type="match status" value="1"/>
</dbReference>
<reference evidence="4" key="1">
    <citation type="journal article" date="2014" name="Int. J. Syst. Evol. Microbiol.">
        <title>Complete genome sequence of Corynebacterium casei LMG S-19264T (=DSM 44701T), isolated from a smear-ripened cheese.</title>
        <authorList>
            <consortium name="US DOE Joint Genome Institute (JGI-PGF)"/>
            <person name="Walter F."/>
            <person name="Albersmeier A."/>
            <person name="Kalinowski J."/>
            <person name="Ruckert C."/>
        </authorList>
    </citation>
    <scope>NUCLEOTIDE SEQUENCE</scope>
    <source>
        <strain evidence="4">JCM 3276</strain>
    </source>
</reference>
<dbReference type="Proteomes" id="UP000660680">
    <property type="component" value="Unassembled WGS sequence"/>
</dbReference>
<evidence type="ECO:0000259" key="3">
    <source>
        <dbReference type="PROSITE" id="PS51462"/>
    </source>
</evidence>
<comment type="cofactor">
    <cofactor evidence="1">
        <name>Mg(2+)</name>
        <dbReference type="ChEBI" id="CHEBI:18420"/>
    </cofactor>
</comment>
<dbReference type="PROSITE" id="PS51462">
    <property type="entry name" value="NUDIX"/>
    <property type="match status" value="1"/>
</dbReference>
<gene>
    <name evidence="4" type="ORF">GCM10010171_28270</name>
</gene>
<comment type="caution">
    <text evidence="4">The sequence shown here is derived from an EMBL/GenBank/DDBJ whole genome shotgun (WGS) entry which is preliminary data.</text>
</comment>
<dbReference type="PANTHER" id="PTHR43046">
    <property type="entry name" value="GDP-MANNOSE MANNOSYL HYDROLASE"/>
    <property type="match status" value="1"/>
</dbReference>
<reference evidence="4" key="2">
    <citation type="submission" date="2020-09" db="EMBL/GenBank/DDBJ databases">
        <authorList>
            <person name="Sun Q."/>
            <person name="Ohkuma M."/>
        </authorList>
    </citation>
    <scope>NUCLEOTIDE SEQUENCE</scope>
    <source>
        <strain evidence="4">JCM 3276</strain>
    </source>
</reference>
<dbReference type="InterPro" id="IPR015797">
    <property type="entry name" value="NUDIX_hydrolase-like_dom_sf"/>
</dbReference>
<sequence>MERDAAQWTVHGTRRIYQSPWVNLDLDDVEIPGGPRFDHHVVRFARPSVGALVVEDDHALLLWRHRFTTDTWGWEIPAGWLDGTETPVSAIRREIREETGHDAEEITPLVTYHPMNGITNHRFHLFVATRTRKTAAADPAESSRVEWLPLACLPALIGTGDLHDGPTLTALTTYLALRDRREAR</sequence>
<dbReference type="AlphaFoldDB" id="A0A918GFL9"/>
<evidence type="ECO:0000313" key="4">
    <source>
        <dbReference type="EMBL" id="GGS32639.1"/>
    </source>
</evidence>
<proteinExistence type="predicted"/>
<dbReference type="EMBL" id="BMRB01000002">
    <property type="protein sequence ID" value="GGS32639.1"/>
    <property type="molecule type" value="Genomic_DNA"/>
</dbReference>
<name>A0A918GFL9_9PSEU</name>
<dbReference type="SUPFAM" id="SSF55811">
    <property type="entry name" value="Nudix"/>
    <property type="match status" value="1"/>
</dbReference>